<dbReference type="AlphaFoldDB" id="A0AAD5IQR0"/>
<feature type="compositionally biased region" description="Basic and acidic residues" evidence="1">
    <location>
        <begin position="45"/>
        <end position="55"/>
    </location>
</feature>
<organism evidence="2 3">
    <name type="scientific">Acer negundo</name>
    <name type="common">Box elder</name>
    <dbReference type="NCBI Taxonomy" id="4023"/>
    <lineage>
        <taxon>Eukaryota</taxon>
        <taxon>Viridiplantae</taxon>
        <taxon>Streptophyta</taxon>
        <taxon>Embryophyta</taxon>
        <taxon>Tracheophyta</taxon>
        <taxon>Spermatophyta</taxon>
        <taxon>Magnoliopsida</taxon>
        <taxon>eudicotyledons</taxon>
        <taxon>Gunneridae</taxon>
        <taxon>Pentapetalae</taxon>
        <taxon>rosids</taxon>
        <taxon>malvids</taxon>
        <taxon>Sapindales</taxon>
        <taxon>Sapindaceae</taxon>
        <taxon>Hippocastanoideae</taxon>
        <taxon>Acereae</taxon>
        <taxon>Acer</taxon>
    </lineage>
</organism>
<feature type="compositionally biased region" description="Polar residues" evidence="1">
    <location>
        <begin position="118"/>
        <end position="139"/>
    </location>
</feature>
<accession>A0AAD5IQR0</accession>
<evidence type="ECO:0000256" key="1">
    <source>
        <dbReference type="SAM" id="MobiDB-lite"/>
    </source>
</evidence>
<feature type="region of interest" description="Disordered" evidence="1">
    <location>
        <begin position="40"/>
        <end position="139"/>
    </location>
</feature>
<gene>
    <name evidence="2" type="ORF">LWI28_004173</name>
</gene>
<feature type="compositionally biased region" description="Polar residues" evidence="1">
    <location>
        <begin position="81"/>
        <end position="91"/>
    </location>
</feature>
<reference evidence="2" key="1">
    <citation type="journal article" date="2022" name="Plant J.">
        <title>Strategies of tolerance reflected in two North American maple genomes.</title>
        <authorList>
            <person name="McEvoy S.L."/>
            <person name="Sezen U.U."/>
            <person name="Trouern-Trend A."/>
            <person name="McMahon S.M."/>
            <person name="Schaberg P.G."/>
            <person name="Yang J."/>
            <person name="Wegrzyn J.L."/>
            <person name="Swenson N.G."/>
        </authorList>
    </citation>
    <scope>NUCLEOTIDE SEQUENCE</scope>
    <source>
        <strain evidence="2">91603</strain>
    </source>
</reference>
<evidence type="ECO:0000313" key="2">
    <source>
        <dbReference type="EMBL" id="KAI9168934.1"/>
    </source>
</evidence>
<reference evidence="2" key="2">
    <citation type="submission" date="2023-02" db="EMBL/GenBank/DDBJ databases">
        <authorList>
            <person name="Swenson N.G."/>
            <person name="Wegrzyn J.L."/>
            <person name="Mcevoy S.L."/>
        </authorList>
    </citation>
    <scope>NUCLEOTIDE SEQUENCE</scope>
    <source>
        <strain evidence="2">91603</strain>
        <tissue evidence="2">Leaf</tissue>
    </source>
</reference>
<dbReference type="Proteomes" id="UP001064489">
    <property type="component" value="Chromosome 7"/>
</dbReference>
<protein>
    <submittedName>
        <fullName evidence="2">Uncharacterized protein</fullName>
    </submittedName>
</protein>
<dbReference type="EMBL" id="JAJSOW010000104">
    <property type="protein sequence ID" value="KAI9168934.1"/>
    <property type="molecule type" value="Genomic_DNA"/>
</dbReference>
<proteinExistence type="predicted"/>
<keyword evidence="3" id="KW-1185">Reference proteome</keyword>
<feature type="region of interest" description="Disordered" evidence="1">
    <location>
        <begin position="1"/>
        <end position="27"/>
    </location>
</feature>
<evidence type="ECO:0000313" key="3">
    <source>
        <dbReference type="Proteomes" id="UP001064489"/>
    </source>
</evidence>
<sequence length="139" mass="15068">MDAKKEDVDNDDDDDKPVRIPTWAEQSMSKILQSNAALAKSNRKLAAEARGLKEERRKKRKADPHSSLADLTLPFVDDQMHSTPTKVQNQHTQTGTGTGLGTPTDLVPKPINAVGPLQRSSLDLQIRPISSSGSGDSTP</sequence>
<name>A0AAD5IQR0_ACENE</name>
<comment type="caution">
    <text evidence="2">The sequence shown here is derived from an EMBL/GenBank/DDBJ whole genome shotgun (WGS) entry which is preliminary data.</text>
</comment>